<proteinExistence type="predicted"/>
<name>A0A266N4Y3_9PSED</name>
<dbReference type="InterPro" id="IPR041698">
    <property type="entry name" value="Methyltransf_25"/>
</dbReference>
<dbReference type="Pfam" id="PF13649">
    <property type="entry name" value="Methyltransf_25"/>
    <property type="match status" value="1"/>
</dbReference>
<dbReference type="Proteomes" id="UP000215788">
    <property type="component" value="Unassembled WGS sequence"/>
</dbReference>
<organism evidence="2 3">
    <name type="scientific">Pseudomonas lundensis</name>
    <dbReference type="NCBI Taxonomy" id="86185"/>
    <lineage>
        <taxon>Bacteria</taxon>
        <taxon>Pseudomonadati</taxon>
        <taxon>Pseudomonadota</taxon>
        <taxon>Gammaproteobacteria</taxon>
        <taxon>Pseudomonadales</taxon>
        <taxon>Pseudomonadaceae</taxon>
        <taxon>Pseudomonas</taxon>
    </lineage>
</organism>
<dbReference type="AlphaFoldDB" id="A0A266N4Y3"/>
<gene>
    <name evidence="2" type="ORF">CJF39_20965</name>
</gene>
<sequence>MSVSGDAMTHALTVHREQHVQQQIHTLCSMTVHQHASWTEPLGPGLNNVFMLNIEDSLWVGRKTLTTAFGGRQHLSSLIRPSMLLGRFTRIVYGSHGVTVQFITAGEAEKTQLFQRAPNLTGSELYFPFPVLDSHAQEYVMHEEHWRFSEKLAQTLNEDERHFRDHCTALLQSRLKPGARLLDPACSTGAFIASMASALPHTRCIGADCSLSMVEQARTHHRLPNLQFHHRAAQEAPQPTAECDVLFLRFLNAEVMSRDHAQHLLMMLLKHLKHGAMAIVFGHTPVLPNIRYWAHAAGLKLISSLAARPDHLELFECYVLQSPVD</sequence>
<dbReference type="OrthoDB" id="6555526at2"/>
<protein>
    <recommendedName>
        <fullName evidence="1">Methyltransferase domain-containing protein</fullName>
    </recommendedName>
</protein>
<evidence type="ECO:0000313" key="3">
    <source>
        <dbReference type="Proteomes" id="UP000215788"/>
    </source>
</evidence>
<evidence type="ECO:0000259" key="1">
    <source>
        <dbReference type="Pfam" id="PF13649"/>
    </source>
</evidence>
<dbReference type="SUPFAM" id="SSF53335">
    <property type="entry name" value="S-adenosyl-L-methionine-dependent methyltransferases"/>
    <property type="match status" value="1"/>
</dbReference>
<dbReference type="CDD" id="cd02440">
    <property type="entry name" value="AdoMet_MTases"/>
    <property type="match status" value="1"/>
</dbReference>
<comment type="caution">
    <text evidence="2">The sequence shown here is derived from an EMBL/GenBank/DDBJ whole genome shotgun (WGS) entry which is preliminary data.</text>
</comment>
<evidence type="ECO:0000313" key="2">
    <source>
        <dbReference type="EMBL" id="OZY57548.1"/>
    </source>
</evidence>
<dbReference type="EMBL" id="NQKI01000049">
    <property type="protein sequence ID" value="OZY57548.1"/>
    <property type="molecule type" value="Genomic_DNA"/>
</dbReference>
<dbReference type="InterPro" id="IPR029063">
    <property type="entry name" value="SAM-dependent_MTases_sf"/>
</dbReference>
<feature type="domain" description="Methyltransferase" evidence="1">
    <location>
        <begin position="182"/>
        <end position="275"/>
    </location>
</feature>
<reference evidence="2 3" key="1">
    <citation type="submission" date="2017-08" db="EMBL/GenBank/DDBJ databases">
        <title>Genomic and metabolic characterisation of spoilage-associated Pseudomonas species.</title>
        <authorList>
            <person name="Stanborough T."/>
            <person name="Fegan N."/>
            <person name="Powell S.M."/>
            <person name="Singh T."/>
            <person name="Tamplin M.L."/>
            <person name="Chandry P.S."/>
        </authorList>
    </citation>
    <scope>NUCLEOTIDE SEQUENCE [LARGE SCALE GENOMIC DNA]</scope>
    <source>
        <strain evidence="2 3">L1802</strain>
    </source>
</reference>
<dbReference type="Gene3D" id="3.40.50.150">
    <property type="entry name" value="Vaccinia Virus protein VP39"/>
    <property type="match status" value="1"/>
</dbReference>
<accession>A0A266N4Y3</accession>